<keyword evidence="7 8" id="KW-0472">Membrane</keyword>
<evidence type="ECO:0000256" key="8">
    <source>
        <dbReference type="RuleBase" id="RU361233"/>
    </source>
</evidence>
<keyword evidence="11" id="KW-1185">Reference proteome</keyword>
<evidence type="ECO:0000256" key="4">
    <source>
        <dbReference type="ARBA" id="ARBA00022475"/>
    </source>
</evidence>
<gene>
    <name evidence="10" type="ORF">SLEP1_g46852</name>
</gene>
<comment type="subunit">
    <text evidence="3 8">Homodimer and heterodimers.</text>
</comment>
<dbReference type="GO" id="GO:0005886">
    <property type="term" value="C:plasma membrane"/>
    <property type="evidence" value="ECO:0007669"/>
    <property type="project" value="UniProtKB-SubCell"/>
</dbReference>
<dbReference type="PANTHER" id="PTHR36488:SF8">
    <property type="entry name" value="CASP-LIKE PROTEIN 1U1"/>
    <property type="match status" value="1"/>
</dbReference>
<sequence>METQKSNIVAKQGMTTSLFLRFMAFVLTLAAAILMGVNNQTKVVSLQTISTSLPALNIPVQAKWHYLSALVYSFVTDVIASSYAAISFLLLIANRDRRKGLGLLLTIFDLAMVALLLSSCGAAGAVGLLAYTGNSHVKWNKVCNIIDRFCRQGAVSVAFSLLGSLAFLFHIVVAVLSLYNGSDSE</sequence>
<evidence type="ECO:0000313" key="11">
    <source>
        <dbReference type="Proteomes" id="UP001054252"/>
    </source>
</evidence>
<dbReference type="EMBL" id="BPVZ01000132">
    <property type="protein sequence ID" value="GKV39014.1"/>
    <property type="molecule type" value="Genomic_DNA"/>
</dbReference>
<evidence type="ECO:0000313" key="10">
    <source>
        <dbReference type="EMBL" id="GKV39014.1"/>
    </source>
</evidence>
<feature type="transmembrane region" description="Helical" evidence="8">
    <location>
        <begin position="157"/>
        <end position="179"/>
    </location>
</feature>
<protein>
    <recommendedName>
        <fullName evidence="8">CASP-like protein</fullName>
    </recommendedName>
</protein>
<dbReference type="Proteomes" id="UP001054252">
    <property type="component" value="Unassembled WGS sequence"/>
</dbReference>
<dbReference type="PANTHER" id="PTHR36488">
    <property type="entry name" value="CASP-LIKE PROTEIN 1U1"/>
    <property type="match status" value="1"/>
</dbReference>
<comment type="caution">
    <text evidence="10">The sequence shown here is derived from an EMBL/GenBank/DDBJ whole genome shotgun (WGS) entry which is preliminary data.</text>
</comment>
<evidence type="ECO:0000256" key="3">
    <source>
        <dbReference type="ARBA" id="ARBA00011489"/>
    </source>
</evidence>
<feature type="domain" description="Casparian strip membrane protein" evidence="9">
    <location>
        <begin position="13"/>
        <end position="165"/>
    </location>
</feature>
<keyword evidence="5 8" id="KW-0812">Transmembrane</keyword>
<evidence type="ECO:0000256" key="5">
    <source>
        <dbReference type="ARBA" id="ARBA00022692"/>
    </source>
</evidence>
<evidence type="ECO:0000259" key="9">
    <source>
        <dbReference type="Pfam" id="PF04535"/>
    </source>
</evidence>
<feature type="transmembrane region" description="Helical" evidence="8">
    <location>
        <begin position="103"/>
        <end position="131"/>
    </location>
</feature>
<accession>A0AAV5LPE2</accession>
<feature type="transmembrane region" description="Helical" evidence="8">
    <location>
        <begin position="18"/>
        <end position="37"/>
    </location>
</feature>
<organism evidence="10 11">
    <name type="scientific">Rubroshorea leprosula</name>
    <dbReference type="NCBI Taxonomy" id="152421"/>
    <lineage>
        <taxon>Eukaryota</taxon>
        <taxon>Viridiplantae</taxon>
        <taxon>Streptophyta</taxon>
        <taxon>Embryophyta</taxon>
        <taxon>Tracheophyta</taxon>
        <taxon>Spermatophyta</taxon>
        <taxon>Magnoliopsida</taxon>
        <taxon>eudicotyledons</taxon>
        <taxon>Gunneridae</taxon>
        <taxon>Pentapetalae</taxon>
        <taxon>rosids</taxon>
        <taxon>malvids</taxon>
        <taxon>Malvales</taxon>
        <taxon>Dipterocarpaceae</taxon>
        <taxon>Rubroshorea</taxon>
    </lineage>
</organism>
<dbReference type="InterPro" id="IPR006459">
    <property type="entry name" value="CASP/CASPL"/>
</dbReference>
<dbReference type="Pfam" id="PF04535">
    <property type="entry name" value="CASP_dom"/>
    <property type="match status" value="1"/>
</dbReference>
<comment type="similarity">
    <text evidence="2 8">Belongs to the Casparian strip membrane proteins (CASP) family.</text>
</comment>
<proteinExistence type="inferred from homology"/>
<evidence type="ECO:0000256" key="2">
    <source>
        <dbReference type="ARBA" id="ARBA00007651"/>
    </source>
</evidence>
<evidence type="ECO:0000256" key="7">
    <source>
        <dbReference type="ARBA" id="ARBA00023136"/>
    </source>
</evidence>
<dbReference type="NCBIfam" id="TIGR01569">
    <property type="entry name" value="A_tha_TIGR01569"/>
    <property type="match status" value="1"/>
</dbReference>
<dbReference type="InterPro" id="IPR006702">
    <property type="entry name" value="CASP_dom"/>
</dbReference>
<keyword evidence="6 8" id="KW-1133">Transmembrane helix</keyword>
<evidence type="ECO:0000256" key="1">
    <source>
        <dbReference type="ARBA" id="ARBA00004651"/>
    </source>
</evidence>
<dbReference type="InterPro" id="IPR044173">
    <property type="entry name" value="CASPL"/>
</dbReference>
<evidence type="ECO:0000256" key="6">
    <source>
        <dbReference type="ARBA" id="ARBA00022989"/>
    </source>
</evidence>
<comment type="subcellular location">
    <subcellularLocation>
        <location evidence="1 8">Cell membrane</location>
        <topology evidence="1 8">Multi-pass membrane protein</topology>
    </subcellularLocation>
</comment>
<feature type="transmembrane region" description="Helical" evidence="8">
    <location>
        <begin position="69"/>
        <end position="91"/>
    </location>
</feature>
<keyword evidence="4 8" id="KW-1003">Cell membrane</keyword>
<dbReference type="AlphaFoldDB" id="A0AAV5LPE2"/>
<name>A0AAV5LPE2_9ROSI</name>
<reference evidence="10 11" key="1">
    <citation type="journal article" date="2021" name="Commun. Biol.">
        <title>The genome of Shorea leprosula (Dipterocarpaceae) highlights the ecological relevance of drought in aseasonal tropical rainforests.</title>
        <authorList>
            <person name="Ng K.K.S."/>
            <person name="Kobayashi M.J."/>
            <person name="Fawcett J.A."/>
            <person name="Hatakeyama M."/>
            <person name="Paape T."/>
            <person name="Ng C.H."/>
            <person name="Ang C.C."/>
            <person name="Tnah L.H."/>
            <person name="Lee C.T."/>
            <person name="Nishiyama T."/>
            <person name="Sese J."/>
            <person name="O'Brien M.J."/>
            <person name="Copetti D."/>
            <person name="Mohd Noor M.I."/>
            <person name="Ong R.C."/>
            <person name="Putra M."/>
            <person name="Sireger I.Z."/>
            <person name="Indrioko S."/>
            <person name="Kosugi Y."/>
            <person name="Izuno A."/>
            <person name="Isagi Y."/>
            <person name="Lee S.L."/>
            <person name="Shimizu K.K."/>
        </authorList>
    </citation>
    <scope>NUCLEOTIDE SEQUENCE [LARGE SCALE GENOMIC DNA]</scope>
    <source>
        <strain evidence="10">214</strain>
    </source>
</reference>